<sequence>MNAGICVNIAEEQQRATGIGQHETDFLQHIIPP</sequence>
<evidence type="ECO:0000313" key="2">
    <source>
        <dbReference type="Proteomes" id="UP000501539"/>
    </source>
</evidence>
<dbReference type="EMBL" id="MN956514">
    <property type="protein sequence ID" value="QIG61190.1"/>
    <property type="molecule type" value="Genomic_DNA"/>
</dbReference>
<dbReference type="RefSeq" id="YP_009856475.1">
    <property type="nucleotide sequence ID" value="NC_048852.1"/>
</dbReference>
<dbReference type="GeneID" id="55627221"/>
<reference evidence="1 2" key="1">
    <citation type="submission" date="2020-01" db="EMBL/GenBank/DDBJ databases">
        <title>Isolation and characterization of polyvalent bacteriophage infecting Salmonella choleraesuis and Escherichia coli.</title>
        <authorList>
            <person name="Zhang Y."/>
            <person name="Lin Y."/>
            <person name="Zhu W."/>
        </authorList>
    </citation>
    <scope>NUCLEOTIDE SEQUENCE [LARGE SCALE GENOMIC DNA]</scope>
</reference>
<dbReference type="Proteomes" id="UP000501539">
    <property type="component" value="Segment"/>
</dbReference>
<name>A0A6G6XQW9_9CAUD</name>
<keyword evidence="2" id="KW-1185">Reference proteome</keyword>
<organism evidence="1 2">
    <name type="scientific">Salmonella phage L6jm</name>
    <dbReference type="NCBI Taxonomy" id="2713222"/>
    <lineage>
        <taxon>Viruses</taxon>
        <taxon>Duplodnaviria</taxon>
        <taxon>Heunggongvirae</taxon>
        <taxon>Uroviricota</taxon>
        <taxon>Caudoviricetes</taxon>
        <taxon>Demerecviridae</taxon>
        <taxon>Markadamsvirinae</taxon>
        <taxon>Tequintavirus</taxon>
        <taxon>Tequintavirus L6jm</taxon>
    </lineage>
</organism>
<proteinExistence type="predicted"/>
<dbReference type="KEGG" id="vg:55627221"/>
<accession>A0A6G6XQW9</accession>
<evidence type="ECO:0000313" key="1">
    <source>
        <dbReference type="EMBL" id="QIG61190.1"/>
    </source>
</evidence>
<protein>
    <submittedName>
        <fullName evidence="1">Uncharacterized protein</fullName>
    </submittedName>
</protein>